<dbReference type="CDD" id="cd24142">
    <property type="entry name" value="ACL4-like"/>
    <property type="match status" value="1"/>
</dbReference>
<evidence type="ECO:0008006" key="3">
    <source>
        <dbReference type="Google" id="ProtNLM"/>
    </source>
</evidence>
<protein>
    <recommendedName>
        <fullName evidence="3">TPR-like protein</fullName>
    </recommendedName>
</protein>
<evidence type="ECO:0000313" key="1">
    <source>
        <dbReference type="EMBL" id="ORY53252.1"/>
    </source>
</evidence>
<dbReference type="OrthoDB" id="1914839at2759"/>
<accession>A0A1Y2D1U3</accession>
<dbReference type="SUPFAM" id="SSF48452">
    <property type="entry name" value="TPR-like"/>
    <property type="match status" value="1"/>
</dbReference>
<dbReference type="InterPro" id="IPR011990">
    <property type="entry name" value="TPR-like_helical_dom_sf"/>
</dbReference>
<reference evidence="1 2" key="1">
    <citation type="submission" date="2016-07" db="EMBL/GenBank/DDBJ databases">
        <title>Pervasive Adenine N6-methylation of Active Genes in Fungi.</title>
        <authorList>
            <consortium name="DOE Joint Genome Institute"/>
            <person name="Mondo S.J."/>
            <person name="Dannebaum R.O."/>
            <person name="Kuo R.C."/>
            <person name="Labutti K."/>
            <person name="Haridas S."/>
            <person name="Kuo A."/>
            <person name="Salamov A."/>
            <person name="Ahrendt S.R."/>
            <person name="Lipzen A."/>
            <person name="Sullivan W."/>
            <person name="Andreopoulos W.B."/>
            <person name="Clum A."/>
            <person name="Lindquist E."/>
            <person name="Daum C."/>
            <person name="Ramamoorthy G.K."/>
            <person name="Gryganskyi A."/>
            <person name="Culley D."/>
            <person name="Magnuson J.K."/>
            <person name="James T.Y."/>
            <person name="O'Malley M.A."/>
            <person name="Stajich J.E."/>
            <person name="Spatafora J.W."/>
            <person name="Visel A."/>
            <person name="Grigoriev I.V."/>
        </authorList>
    </citation>
    <scope>NUCLEOTIDE SEQUENCE [LARGE SCALE GENOMIC DNA]</scope>
    <source>
        <strain evidence="1 2">JEL800</strain>
    </source>
</reference>
<dbReference type="Gene3D" id="1.25.40.10">
    <property type="entry name" value="Tetratricopeptide repeat domain"/>
    <property type="match status" value="1"/>
</dbReference>
<dbReference type="Proteomes" id="UP000193642">
    <property type="component" value="Unassembled WGS sequence"/>
</dbReference>
<sequence length="334" mass="36898">MELAASLHSEAVAPDADASIAALIQQHSANADRFFRKAVELGRDRVEPATFLYLGQLSNAAEAVAFYEQGLSGLRDELEVLTQAGIADDDDAIVELRRKMASVLCSITEIYMTDCCDEPQAEEVCTNNTAQAIQLDPHSPEAYQTLASVLLSKCMPDEALNAISHSLTLWSLADPNTWPSYPTRLATSKILMEVGKDDEAASVLETVLKENDEDLELWYLFAWCYYRMGGGTQCSNNEDEDMDASDDRNVPIEDKVEAFVDAKECLEKLLELAQKNPDEADPAMVQHASEMLQEVSTLVAQHPLLVKRIEEAHQAAEDDAMGMLQGDDDDEMEM</sequence>
<gene>
    <name evidence="1" type="ORF">BCR33DRAFT_732997</name>
</gene>
<dbReference type="AlphaFoldDB" id="A0A1Y2D1U3"/>
<comment type="caution">
    <text evidence="1">The sequence shown here is derived from an EMBL/GenBank/DDBJ whole genome shotgun (WGS) entry which is preliminary data.</text>
</comment>
<organism evidence="1 2">
    <name type="scientific">Rhizoclosmatium globosum</name>
    <dbReference type="NCBI Taxonomy" id="329046"/>
    <lineage>
        <taxon>Eukaryota</taxon>
        <taxon>Fungi</taxon>
        <taxon>Fungi incertae sedis</taxon>
        <taxon>Chytridiomycota</taxon>
        <taxon>Chytridiomycota incertae sedis</taxon>
        <taxon>Chytridiomycetes</taxon>
        <taxon>Chytridiales</taxon>
        <taxon>Chytriomycetaceae</taxon>
        <taxon>Rhizoclosmatium</taxon>
    </lineage>
</organism>
<evidence type="ECO:0000313" key="2">
    <source>
        <dbReference type="Proteomes" id="UP000193642"/>
    </source>
</evidence>
<dbReference type="STRING" id="329046.A0A1Y2D1U3"/>
<dbReference type="EMBL" id="MCGO01000002">
    <property type="protein sequence ID" value="ORY53252.1"/>
    <property type="molecule type" value="Genomic_DNA"/>
</dbReference>
<proteinExistence type="predicted"/>
<keyword evidence="2" id="KW-1185">Reference proteome</keyword>
<name>A0A1Y2D1U3_9FUNG</name>